<keyword evidence="6 16" id="KW-0378">Hydrolase</keyword>
<dbReference type="Gene3D" id="3.10.490.10">
    <property type="entry name" value="Gamma-glutamyl cyclotransferase-like"/>
    <property type="match status" value="1"/>
</dbReference>
<dbReference type="Pfam" id="PF06094">
    <property type="entry name" value="GGACT"/>
    <property type="match status" value="1"/>
</dbReference>
<feature type="binding site" evidence="13">
    <location>
        <position position="275"/>
    </location>
    <ligand>
        <name>Mg(2+)</name>
        <dbReference type="ChEBI" id="CHEBI:18420"/>
        <label>1</label>
    </ligand>
</feature>
<dbReference type="InterPro" id="IPR015797">
    <property type="entry name" value="NUDIX_hydrolase-like_dom_sf"/>
</dbReference>
<evidence type="ECO:0000256" key="12">
    <source>
        <dbReference type="ARBA" id="ARBA00049546"/>
    </source>
</evidence>
<organism evidence="16 17">
    <name type="scientific">Planktomarina temperata RCA23</name>
    <dbReference type="NCBI Taxonomy" id="666509"/>
    <lineage>
        <taxon>Bacteria</taxon>
        <taxon>Pseudomonadati</taxon>
        <taxon>Pseudomonadota</taxon>
        <taxon>Alphaproteobacteria</taxon>
        <taxon>Rhodobacterales</taxon>
        <taxon>Paracoccaceae</taxon>
        <taxon>Planktomarina</taxon>
    </lineage>
</organism>
<dbReference type="EMBL" id="CP003984">
    <property type="protein sequence ID" value="AII86636.1"/>
    <property type="molecule type" value="Genomic_DNA"/>
</dbReference>
<dbReference type="PANTHER" id="PTHR11839">
    <property type="entry name" value="UDP/ADP-SUGAR PYROPHOSPHATASE"/>
    <property type="match status" value="1"/>
</dbReference>
<dbReference type="GO" id="GO:0006753">
    <property type="term" value="P:nucleoside phosphate metabolic process"/>
    <property type="evidence" value="ECO:0007669"/>
    <property type="project" value="TreeGrafter"/>
</dbReference>
<evidence type="ECO:0000313" key="17">
    <source>
        <dbReference type="Proteomes" id="UP000028680"/>
    </source>
</evidence>
<evidence type="ECO:0000256" key="6">
    <source>
        <dbReference type="ARBA" id="ARBA00022801"/>
    </source>
</evidence>
<dbReference type="GO" id="GO:0019144">
    <property type="term" value="F:ADP-sugar diphosphatase activity"/>
    <property type="evidence" value="ECO:0007669"/>
    <property type="project" value="TreeGrafter"/>
</dbReference>
<sequence length="372" mass="40355">MTHVFLFGTLCWPDLLDLVGGASCRAGVEAELPGYHVTWAKGQPFPAIHPKAGCQARGILLRGCDGQVLARMDHYESGFGYKLHPVTVMAAGGSVQAQVYLPPDGLEPGPEWSLTDWQAAHGALALEAAWEVMAVMGQMSPAELAEAYPMMRVRADARLKARSDPTPPSPSGLSRADVVVHGHSQPYTKFFALQQAELSVPRFDGAGSERVDRAAFVGTDAAIVLPYDPKTDRVLLVEQFRFGPFVRADAHPWLMEPVAGRIDAGETPEGAAIRESFEEAGLKIGDLHRVHSGYSSPGCSSEYFHIFVGLADIGDAAAILSGLQDESEDIQGHILSFDDFYHRLTTHQLPVVPLALAGYWLAQNRDMLRKNS</sequence>
<dbReference type="RefSeq" id="WP_044049469.1">
    <property type="nucleotide sequence ID" value="NZ_CP003984.1"/>
</dbReference>
<dbReference type="InterPro" id="IPR000086">
    <property type="entry name" value="NUDIX_hydrolase_dom"/>
</dbReference>
<dbReference type="InterPro" id="IPR020084">
    <property type="entry name" value="NUDIX_hydrolase_CS"/>
</dbReference>
<feature type="short sequence motif" description="Nudix box" evidence="14">
    <location>
        <begin position="260"/>
        <end position="282"/>
    </location>
</feature>
<name>A0AAN0VI04_9RHOB</name>
<evidence type="ECO:0000256" key="3">
    <source>
        <dbReference type="ARBA" id="ARBA00012453"/>
    </source>
</evidence>
<keyword evidence="17" id="KW-1185">Reference proteome</keyword>
<dbReference type="GO" id="GO:0005829">
    <property type="term" value="C:cytosol"/>
    <property type="evidence" value="ECO:0007669"/>
    <property type="project" value="TreeGrafter"/>
</dbReference>
<dbReference type="SUPFAM" id="SSF55811">
    <property type="entry name" value="Nudix"/>
    <property type="match status" value="1"/>
</dbReference>
<dbReference type="NCBIfam" id="TIGR00052">
    <property type="entry name" value="nudix-type nucleoside diphosphatase, YffH/AdpP family"/>
    <property type="match status" value="1"/>
</dbReference>
<evidence type="ECO:0000256" key="9">
    <source>
        <dbReference type="ARBA" id="ARBA00030162"/>
    </source>
</evidence>
<comment type="function">
    <text evidence="8">Acts on ADP-mannose and ADP-glucose as well as ADP-ribose. Prevents glycogen biosynthesis. The reaction catalyzed by this enzyme is a limiting step of the gluconeogenic process.</text>
</comment>
<dbReference type="SUPFAM" id="SSF110857">
    <property type="entry name" value="Gamma-glutamyl cyclotransferase-like"/>
    <property type="match status" value="1"/>
</dbReference>
<feature type="domain" description="Nudix hydrolase" evidence="15">
    <location>
        <begin position="217"/>
        <end position="357"/>
    </location>
</feature>
<reference evidence="16 17" key="1">
    <citation type="journal article" date="2014" name="ISME J.">
        <title>Adaptation of an abundant Roseobacter RCA organism to pelagic systems revealed by genomic and transcriptomic analyses.</title>
        <authorList>
            <person name="Voget S."/>
            <person name="Wemheuer B."/>
            <person name="Brinkhoff T."/>
            <person name="Vollmers J."/>
            <person name="Dietrich S."/>
            <person name="Giebel H.A."/>
            <person name="Beardsley C."/>
            <person name="Sardemann C."/>
            <person name="Bakenhus I."/>
            <person name="Billerbeck S."/>
            <person name="Daniel R."/>
            <person name="Simon M."/>
        </authorList>
    </citation>
    <scope>NUCLEOTIDE SEQUENCE [LARGE SCALE GENOMIC DNA]</scope>
    <source>
        <strain evidence="16 17">RCA23</strain>
    </source>
</reference>
<evidence type="ECO:0000256" key="2">
    <source>
        <dbReference type="ARBA" id="ARBA00007482"/>
    </source>
</evidence>
<evidence type="ECO:0000256" key="11">
    <source>
        <dbReference type="ARBA" id="ARBA00033056"/>
    </source>
</evidence>
<dbReference type="InterPro" id="IPR009288">
    <property type="entry name" value="AIG2-like_dom"/>
</dbReference>
<dbReference type="PANTHER" id="PTHR11839:SF5">
    <property type="entry name" value="ADP-RIBOSE PYROPHOSPHATASE"/>
    <property type="match status" value="1"/>
</dbReference>
<feature type="binding site" evidence="13">
    <location>
        <position position="328"/>
    </location>
    <ligand>
        <name>Mg(2+)</name>
        <dbReference type="ChEBI" id="CHEBI:18420"/>
        <label>1</label>
    </ligand>
</feature>
<keyword evidence="5 13" id="KW-0479">Metal-binding</keyword>
<dbReference type="KEGG" id="ptp:RCA23_c10850"/>
<evidence type="ECO:0000256" key="4">
    <source>
        <dbReference type="ARBA" id="ARBA00013297"/>
    </source>
</evidence>
<dbReference type="InterPro" id="IPR004385">
    <property type="entry name" value="NDP_pyrophosphatase"/>
</dbReference>
<comment type="similarity">
    <text evidence="2">Belongs to the Nudix hydrolase family. NudF subfamily.</text>
</comment>
<proteinExistence type="inferred from homology"/>
<evidence type="ECO:0000313" key="16">
    <source>
        <dbReference type="EMBL" id="AII86636.1"/>
    </source>
</evidence>
<evidence type="ECO:0000256" key="8">
    <source>
        <dbReference type="ARBA" id="ARBA00025164"/>
    </source>
</evidence>
<dbReference type="EC" id="3.6.1.13" evidence="3"/>
<dbReference type="PROSITE" id="PS00893">
    <property type="entry name" value="NUDIX_BOX"/>
    <property type="match status" value="1"/>
</dbReference>
<dbReference type="GO" id="GO:0046872">
    <property type="term" value="F:metal ion binding"/>
    <property type="evidence" value="ECO:0007669"/>
    <property type="project" value="UniProtKB-KW"/>
</dbReference>
<accession>A0AAN0VI04</accession>
<dbReference type="GO" id="GO:0019693">
    <property type="term" value="P:ribose phosphate metabolic process"/>
    <property type="evidence" value="ECO:0007669"/>
    <property type="project" value="TreeGrafter"/>
</dbReference>
<dbReference type="InterPro" id="IPR013024">
    <property type="entry name" value="GGCT-like"/>
</dbReference>
<evidence type="ECO:0000256" key="10">
    <source>
        <dbReference type="ARBA" id="ARBA00030308"/>
    </source>
</evidence>
<evidence type="ECO:0000256" key="5">
    <source>
        <dbReference type="ARBA" id="ARBA00022723"/>
    </source>
</evidence>
<dbReference type="PROSITE" id="PS51462">
    <property type="entry name" value="NUDIX"/>
    <property type="match status" value="1"/>
</dbReference>
<evidence type="ECO:0000256" key="1">
    <source>
        <dbReference type="ARBA" id="ARBA00001946"/>
    </source>
</evidence>
<dbReference type="Gene3D" id="3.90.79.10">
    <property type="entry name" value="Nucleoside Triphosphate Pyrophosphohydrolase"/>
    <property type="match status" value="1"/>
</dbReference>
<feature type="binding site" evidence="13">
    <location>
        <position position="279"/>
    </location>
    <ligand>
        <name>Mg(2+)</name>
        <dbReference type="ChEBI" id="CHEBI:18420"/>
        <label>1</label>
    </ligand>
</feature>
<dbReference type="Pfam" id="PF00293">
    <property type="entry name" value="NUDIX"/>
    <property type="match status" value="1"/>
</dbReference>
<evidence type="ECO:0000259" key="15">
    <source>
        <dbReference type="PROSITE" id="PS51462"/>
    </source>
</evidence>
<evidence type="ECO:0000256" key="7">
    <source>
        <dbReference type="ARBA" id="ARBA00022842"/>
    </source>
</evidence>
<evidence type="ECO:0000256" key="14">
    <source>
        <dbReference type="PIRSR" id="PIRSR604385-3"/>
    </source>
</evidence>
<dbReference type="AlphaFoldDB" id="A0AAN0VI04"/>
<protein>
    <recommendedName>
        <fullName evidence="4">ADP-ribose pyrophosphatase</fullName>
        <ecNumber evidence="3">3.6.1.13</ecNumber>
    </recommendedName>
    <alternativeName>
        <fullName evidence="9">ADP-ribose diphosphatase</fullName>
    </alternativeName>
    <alternativeName>
        <fullName evidence="11">ADP-ribose phosphohydrolase</fullName>
    </alternativeName>
    <alternativeName>
        <fullName evidence="10">Adenosine diphosphoribose pyrophosphatase</fullName>
    </alternativeName>
</protein>
<feature type="binding site" evidence="13">
    <location>
        <position position="259"/>
    </location>
    <ligand>
        <name>Mg(2+)</name>
        <dbReference type="ChEBI" id="CHEBI:18420"/>
        <label>1</label>
    </ligand>
</feature>
<evidence type="ECO:0000256" key="13">
    <source>
        <dbReference type="PIRSR" id="PIRSR604385-2"/>
    </source>
</evidence>
<dbReference type="Proteomes" id="UP000028680">
    <property type="component" value="Chromosome"/>
</dbReference>
<dbReference type="InterPro" id="IPR036568">
    <property type="entry name" value="GGCT-like_sf"/>
</dbReference>
<comment type="cofactor">
    <cofactor evidence="1 13">
        <name>Mg(2+)</name>
        <dbReference type="ChEBI" id="CHEBI:18420"/>
    </cofactor>
</comment>
<keyword evidence="7 13" id="KW-0460">Magnesium</keyword>
<gene>
    <name evidence="16" type="primary">nudF</name>
    <name evidence="16" type="ORF">RCA23_c10850</name>
</gene>
<dbReference type="CDD" id="cd24155">
    <property type="entry name" value="NUDIX_ADPRase"/>
    <property type="match status" value="1"/>
</dbReference>
<dbReference type="CDD" id="cd06661">
    <property type="entry name" value="GGCT_like"/>
    <property type="match status" value="1"/>
</dbReference>
<comment type="catalytic activity">
    <reaction evidence="12">
        <text>ADP-D-ribose + H2O = D-ribose 5-phosphate + AMP + 2 H(+)</text>
        <dbReference type="Rhea" id="RHEA:10412"/>
        <dbReference type="ChEBI" id="CHEBI:15377"/>
        <dbReference type="ChEBI" id="CHEBI:15378"/>
        <dbReference type="ChEBI" id="CHEBI:57967"/>
        <dbReference type="ChEBI" id="CHEBI:78346"/>
        <dbReference type="ChEBI" id="CHEBI:456215"/>
        <dbReference type="EC" id="3.6.1.13"/>
    </reaction>
</comment>
<dbReference type="GO" id="GO:0047631">
    <property type="term" value="F:ADP-ribose diphosphatase activity"/>
    <property type="evidence" value="ECO:0007669"/>
    <property type="project" value="UniProtKB-EC"/>
</dbReference>